<reference evidence="5 6" key="2">
    <citation type="journal article" date="2012" name="PLoS Pathog.">
        <title>Diverse lifestyles and strategies of plant pathogenesis encoded in the genomes of eighteen Dothideomycetes fungi.</title>
        <authorList>
            <person name="Ohm R.A."/>
            <person name="Feau N."/>
            <person name="Henrissat B."/>
            <person name="Schoch C.L."/>
            <person name="Horwitz B.A."/>
            <person name="Barry K.W."/>
            <person name="Condon B.J."/>
            <person name="Copeland A.C."/>
            <person name="Dhillon B."/>
            <person name="Glaser F."/>
            <person name="Hesse C.N."/>
            <person name="Kosti I."/>
            <person name="LaButti K."/>
            <person name="Lindquist E.A."/>
            <person name="Lucas S."/>
            <person name="Salamov A.A."/>
            <person name="Bradshaw R.E."/>
            <person name="Ciuffetti L."/>
            <person name="Hamelin R.C."/>
            <person name="Kema G.H.J."/>
            <person name="Lawrence C."/>
            <person name="Scott J.A."/>
            <person name="Spatafora J.W."/>
            <person name="Turgeon B.G."/>
            <person name="de Wit P.J.G.M."/>
            <person name="Zhong S."/>
            <person name="Goodwin S.B."/>
            <person name="Grigoriev I.V."/>
        </authorList>
    </citation>
    <scope>NUCLEOTIDE SEQUENCE [LARGE SCALE GENOMIC DNA]</scope>
    <source>
        <strain evidence="6">NZE10 / CBS 128990</strain>
    </source>
</reference>
<dbReference type="AlphaFoldDB" id="N1PNS4"/>
<proteinExistence type="inferred from homology"/>
<evidence type="ECO:0000313" key="6">
    <source>
        <dbReference type="Proteomes" id="UP000016933"/>
    </source>
</evidence>
<dbReference type="OrthoDB" id="6590422at2759"/>
<gene>
    <name evidence="5" type="ORF">DOTSEDRAFT_88678</name>
</gene>
<evidence type="ECO:0000256" key="1">
    <source>
        <dbReference type="ARBA" id="ARBA00010646"/>
    </source>
</evidence>
<evidence type="ECO:0000256" key="2">
    <source>
        <dbReference type="ARBA" id="ARBA00022801"/>
    </source>
</evidence>
<dbReference type="PANTHER" id="PTHR34135">
    <property type="entry name" value="LYSOZYME"/>
    <property type="match status" value="1"/>
</dbReference>
<evidence type="ECO:0000256" key="3">
    <source>
        <dbReference type="ARBA" id="ARBA00023295"/>
    </source>
</evidence>
<keyword evidence="6" id="KW-1185">Reference proteome</keyword>
<accession>N1PNS4</accession>
<dbReference type="Gene3D" id="3.20.20.80">
    <property type="entry name" value="Glycosidases"/>
    <property type="match status" value="1"/>
</dbReference>
<dbReference type="GO" id="GO:0009253">
    <property type="term" value="P:peptidoglycan catabolic process"/>
    <property type="evidence" value="ECO:0007669"/>
    <property type="project" value="InterPro"/>
</dbReference>
<feature type="chain" id="PRO_5004109226" evidence="4">
    <location>
        <begin position="18"/>
        <end position="220"/>
    </location>
</feature>
<dbReference type="EMBL" id="KB446539">
    <property type="protein sequence ID" value="EME44573.1"/>
    <property type="molecule type" value="Genomic_DNA"/>
</dbReference>
<organism evidence="5 6">
    <name type="scientific">Dothistroma septosporum (strain NZE10 / CBS 128990)</name>
    <name type="common">Red band needle blight fungus</name>
    <name type="synonym">Mycosphaerella pini</name>
    <dbReference type="NCBI Taxonomy" id="675120"/>
    <lineage>
        <taxon>Eukaryota</taxon>
        <taxon>Fungi</taxon>
        <taxon>Dikarya</taxon>
        <taxon>Ascomycota</taxon>
        <taxon>Pezizomycotina</taxon>
        <taxon>Dothideomycetes</taxon>
        <taxon>Dothideomycetidae</taxon>
        <taxon>Mycosphaerellales</taxon>
        <taxon>Mycosphaerellaceae</taxon>
        <taxon>Dothistroma</taxon>
    </lineage>
</organism>
<evidence type="ECO:0000256" key="4">
    <source>
        <dbReference type="SAM" id="SignalP"/>
    </source>
</evidence>
<dbReference type="Proteomes" id="UP000016933">
    <property type="component" value="Unassembled WGS sequence"/>
</dbReference>
<dbReference type="GO" id="GO:0003796">
    <property type="term" value="F:lysozyme activity"/>
    <property type="evidence" value="ECO:0007669"/>
    <property type="project" value="InterPro"/>
</dbReference>
<dbReference type="InterPro" id="IPR002053">
    <property type="entry name" value="Glyco_hydro_25"/>
</dbReference>
<protein>
    <submittedName>
        <fullName evidence="5">Glycoside hydrolase family 25 protein</fullName>
    </submittedName>
</protein>
<reference evidence="6" key="1">
    <citation type="journal article" date="2012" name="PLoS Genet.">
        <title>The genomes of the fungal plant pathogens Cladosporium fulvum and Dothistroma septosporum reveal adaptation to different hosts and lifestyles but also signatures of common ancestry.</title>
        <authorList>
            <person name="de Wit P.J.G.M."/>
            <person name="van der Burgt A."/>
            <person name="Oekmen B."/>
            <person name="Stergiopoulos I."/>
            <person name="Abd-Elsalam K.A."/>
            <person name="Aerts A.L."/>
            <person name="Bahkali A.H."/>
            <person name="Beenen H.G."/>
            <person name="Chettri P."/>
            <person name="Cox M.P."/>
            <person name="Datema E."/>
            <person name="de Vries R.P."/>
            <person name="Dhillon B."/>
            <person name="Ganley A.R."/>
            <person name="Griffiths S.A."/>
            <person name="Guo Y."/>
            <person name="Hamelin R.C."/>
            <person name="Henrissat B."/>
            <person name="Kabir M.S."/>
            <person name="Jashni M.K."/>
            <person name="Kema G."/>
            <person name="Klaubauf S."/>
            <person name="Lapidus A."/>
            <person name="Levasseur A."/>
            <person name="Lindquist E."/>
            <person name="Mehrabi R."/>
            <person name="Ohm R.A."/>
            <person name="Owen T.J."/>
            <person name="Salamov A."/>
            <person name="Schwelm A."/>
            <person name="Schijlen E."/>
            <person name="Sun H."/>
            <person name="van den Burg H.A."/>
            <person name="van Ham R.C.H.J."/>
            <person name="Zhang S."/>
            <person name="Goodwin S.B."/>
            <person name="Grigoriev I.V."/>
            <person name="Collemare J."/>
            <person name="Bradshaw R.E."/>
        </authorList>
    </citation>
    <scope>NUCLEOTIDE SEQUENCE [LARGE SCALE GENOMIC DNA]</scope>
    <source>
        <strain evidence="6">NZE10 / CBS 128990</strain>
    </source>
</reference>
<evidence type="ECO:0000313" key="5">
    <source>
        <dbReference type="EMBL" id="EME44573.1"/>
    </source>
</evidence>
<dbReference type="PROSITE" id="PS51904">
    <property type="entry name" value="GLYCOSYL_HYDROL_F25_2"/>
    <property type="match status" value="1"/>
</dbReference>
<dbReference type="Pfam" id="PF01183">
    <property type="entry name" value="Glyco_hydro_25"/>
    <property type="match status" value="1"/>
</dbReference>
<keyword evidence="3" id="KW-0326">Glycosidase</keyword>
<dbReference type="HOGENOM" id="CLU_044973_4_0_1"/>
<dbReference type="InterPro" id="IPR018077">
    <property type="entry name" value="Glyco_hydro_fam25_subgr"/>
</dbReference>
<comment type="similarity">
    <text evidence="1">Belongs to the glycosyl hydrolase 25 family.</text>
</comment>
<dbReference type="GO" id="GO:0016052">
    <property type="term" value="P:carbohydrate catabolic process"/>
    <property type="evidence" value="ECO:0007669"/>
    <property type="project" value="TreeGrafter"/>
</dbReference>
<keyword evidence="2 5" id="KW-0378">Hydrolase</keyword>
<dbReference type="InterPro" id="IPR017853">
    <property type="entry name" value="GH"/>
</dbReference>
<sequence length="220" mass="23928">MKLTTVLPVVLALSASAAPLTERVSSVQGFDISHHQTSVDFASAYSSGLRFVIIQASEGTTSKDPSFSSHYNGTTSADFIRDGYHFARGTGDGSQESNYFLSNGDGWSNDGRTLPGMLDLEGDCISGSWKMTFSNTYYQATGRYPLLYSSPSWWQSCTGSFDAFVDTDPLVMACYSAKPCTPQGSWPYYAIWQYKDSNAYGGESDVFNGDLTQLEQLASG</sequence>
<dbReference type="SUPFAM" id="SSF51445">
    <property type="entry name" value="(Trans)glycosidases"/>
    <property type="match status" value="1"/>
</dbReference>
<dbReference type="SMART" id="SM00641">
    <property type="entry name" value="Glyco_25"/>
    <property type="match status" value="1"/>
</dbReference>
<dbReference type="eggNOG" id="ENOG502RYP2">
    <property type="taxonomic scope" value="Eukaryota"/>
</dbReference>
<dbReference type="GO" id="GO:0016998">
    <property type="term" value="P:cell wall macromolecule catabolic process"/>
    <property type="evidence" value="ECO:0007669"/>
    <property type="project" value="InterPro"/>
</dbReference>
<keyword evidence="4" id="KW-0732">Signal</keyword>
<feature type="signal peptide" evidence="4">
    <location>
        <begin position="1"/>
        <end position="17"/>
    </location>
</feature>
<dbReference type="PANTHER" id="PTHR34135:SF2">
    <property type="entry name" value="LYSOZYME"/>
    <property type="match status" value="1"/>
</dbReference>
<dbReference type="OMA" id="TSWWTQC"/>
<name>N1PNS4_DOTSN</name>